<dbReference type="Pfam" id="PF19780">
    <property type="entry name" value="DUF6265"/>
    <property type="match status" value="1"/>
</dbReference>
<keyword evidence="4" id="KW-1185">Reference proteome</keyword>
<dbReference type="AlphaFoldDB" id="A0A2G8TD50"/>
<feature type="domain" description="DUF6265" evidence="2">
    <location>
        <begin position="33"/>
        <end position="140"/>
    </location>
</feature>
<dbReference type="InterPro" id="IPR046232">
    <property type="entry name" value="DUF6265"/>
</dbReference>
<sequence length="161" mass="17523">MPQILNAVRAATSIVVLASVCAPASAQKVAGLAWLAGCWTSEGKQAGSGEQWMQPVGATMLGMARTVKAGRTVDFEFMRIHESPDGRLLFTAIPAGQAEATFTQIRMSDSEIVFENTAHDFPQRVTYLRQDDARVMATIEGVRKGVKRVVEFPLLRAKCEP</sequence>
<feature type="signal peptide" evidence="1">
    <location>
        <begin position="1"/>
        <end position="26"/>
    </location>
</feature>
<evidence type="ECO:0000256" key="1">
    <source>
        <dbReference type="SAM" id="SignalP"/>
    </source>
</evidence>
<organism evidence="3 4">
    <name type="scientific">Massilia eurypsychrophila</name>
    <dbReference type="NCBI Taxonomy" id="1485217"/>
    <lineage>
        <taxon>Bacteria</taxon>
        <taxon>Pseudomonadati</taxon>
        <taxon>Pseudomonadota</taxon>
        <taxon>Betaproteobacteria</taxon>
        <taxon>Burkholderiales</taxon>
        <taxon>Oxalobacteraceae</taxon>
        <taxon>Telluria group</taxon>
        <taxon>Massilia</taxon>
    </lineage>
</organism>
<proteinExistence type="predicted"/>
<dbReference type="RefSeq" id="WP_099790069.1">
    <property type="nucleotide sequence ID" value="NZ_JBHLYV010000012.1"/>
</dbReference>
<dbReference type="EMBL" id="PDOC01000010">
    <property type="protein sequence ID" value="PIL43914.1"/>
    <property type="molecule type" value="Genomic_DNA"/>
</dbReference>
<dbReference type="OrthoDB" id="5382295at2"/>
<gene>
    <name evidence="3" type="ORF">CR105_16330</name>
</gene>
<comment type="caution">
    <text evidence="3">The sequence shown here is derived from an EMBL/GenBank/DDBJ whole genome shotgun (WGS) entry which is preliminary data.</text>
</comment>
<accession>A0A2G8TD50</accession>
<name>A0A2G8TD50_9BURK</name>
<protein>
    <recommendedName>
        <fullName evidence="2">DUF6265 domain-containing protein</fullName>
    </recommendedName>
</protein>
<evidence type="ECO:0000313" key="4">
    <source>
        <dbReference type="Proteomes" id="UP000230390"/>
    </source>
</evidence>
<feature type="chain" id="PRO_5013896777" description="DUF6265 domain-containing protein" evidence="1">
    <location>
        <begin position="27"/>
        <end position="161"/>
    </location>
</feature>
<evidence type="ECO:0000259" key="2">
    <source>
        <dbReference type="Pfam" id="PF19780"/>
    </source>
</evidence>
<dbReference type="Proteomes" id="UP000230390">
    <property type="component" value="Unassembled WGS sequence"/>
</dbReference>
<reference evidence="3 4" key="1">
    <citation type="submission" date="2017-10" db="EMBL/GenBank/DDBJ databases">
        <title>Massilia psychrophilum sp. nov., a novel purple-pigmented bacterium isolated from Tianshan glacier, Xinjiang Municipality, China.</title>
        <authorList>
            <person name="Wang H."/>
        </authorList>
    </citation>
    <scope>NUCLEOTIDE SEQUENCE [LARGE SCALE GENOMIC DNA]</scope>
    <source>
        <strain evidence="3 4">JCM 30074</strain>
    </source>
</reference>
<keyword evidence="1" id="KW-0732">Signal</keyword>
<evidence type="ECO:0000313" key="3">
    <source>
        <dbReference type="EMBL" id="PIL43914.1"/>
    </source>
</evidence>